<accession>A0A4Q9VUR4</accession>
<keyword evidence="1" id="KW-0472">Membrane</keyword>
<dbReference type="PROSITE" id="PS51257">
    <property type="entry name" value="PROKAR_LIPOPROTEIN"/>
    <property type="match status" value="1"/>
</dbReference>
<dbReference type="EMBL" id="SJFN01000010">
    <property type="protein sequence ID" value="TBW38768.1"/>
    <property type="molecule type" value="Genomic_DNA"/>
</dbReference>
<keyword evidence="1" id="KW-1133">Transmembrane helix</keyword>
<feature type="transmembrane region" description="Helical" evidence="1">
    <location>
        <begin position="277"/>
        <end position="296"/>
    </location>
</feature>
<feature type="transmembrane region" description="Helical" evidence="1">
    <location>
        <begin position="21"/>
        <end position="39"/>
    </location>
</feature>
<feature type="transmembrane region" description="Helical" evidence="1">
    <location>
        <begin position="45"/>
        <end position="62"/>
    </location>
</feature>
<dbReference type="RefSeq" id="WP_131308340.1">
    <property type="nucleotide sequence ID" value="NZ_SJFN01000010.1"/>
</dbReference>
<dbReference type="AlphaFoldDB" id="A0A4Q9VUR4"/>
<dbReference type="OrthoDB" id="8141108at2"/>
<feature type="transmembrane region" description="Helical" evidence="1">
    <location>
        <begin position="452"/>
        <end position="470"/>
    </location>
</feature>
<feature type="transmembrane region" description="Helical" evidence="1">
    <location>
        <begin position="420"/>
        <end position="440"/>
    </location>
</feature>
<organism evidence="2 3">
    <name type="scientific">Siculibacillus lacustris</name>
    <dbReference type="NCBI Taxonomy" id="1549641"/>
    <lineage>
        <taxon>Bacteria</taxon>
        <taxon>Pseudomonadati</taxon>
        <taxon>Pseudomonadota</taxon>
        <taxon>Alphaproteobacteria</taxon>
        <taxon>Hyphomicrobiales</taxon>
        <taxon>Ancalomicrobiaceae</taxon>
        <taxon>Siculibacillus</taxon>
    </lineage>
</organism>
<evidence type="ECO:0000313" key="2">
    <source>
        <dbReference type="EMBL" id="TBW38768.1"/>
    </source>
</evidence>
<feature type="transmembrane region" description="Helical" evidence="1">
    <location>
        <begin position="308"/>
        <end position="330"/>
    </location>
</feature>
<name>A0A4Q9VUR4_9HYPH</name>
<feature type="transmembrane region" description="Helical" evidence="1">
    <location>
        <begin position="161"/>
        <end position="181"/>
    </location>
</feature>
<feature type="transmembrane region" description="Helical" evidence="1">
    <location>
        <begin position="104"/>
        <end position="122"/>
    </location>
</feature>
<feature type="transmembrane region" description="Helical" evidence="1">
    <location>
        <begin position="342"/>
        <end position="364"/>
    </location>
</feature>
<comment type="caution">
    <text evidence="2">The sequence shown here is derived from an EMBL/GenBank/DDBJ whole genome shotgun (WGS) entry which is preliminary data.</text>
</comment>
<feature type="transmembrane region" description="Helical" evidence="1">
    <location>
        <begin position="134"/>
        <end position="155"/>
    </location>
</feature>
<gene>
    <name evidence="2" type="ORF">EYW49_08740</name>
</gene>
<sequence length="511" mass="53896">MDAAAPRLGAPPADGRATAPVAFGSVAATLALACGVTAAPMLAQLVSPLIGVPLAVILAFLLANHLWRFVPAVLIFAMMFQNLFVSLLSPLIPDADVFTFIRGYTFLETVVVWAVLIVDFLRAPAAHSPAIRRLIFQGLGLFAVIGAFAALGLPANGSATIVYTRNIVTPLLLFHICLLTAARARLDVGRMIVVYAGMVFACGWLEMLSRRSWLALTNGDGYWEFNAAGMRSSGYWEDVLAQTGFVYRDIEDYFRINLFNTPYFDGIEVMRLHGPNIHAIAFGYALAFLALYLIAAGRPLFAALSAPLLVLASVKGAMALLLLVVAAWVGSRAIGAARTLPVLLAVLVIYVAAMIVTGLAGGDYHVIGLMGGLKGFVALPLGHGIGSGGNLAGAITMAEWSKAQEAGSFDGAVESAIGVLLWQMGVAGLLVLAHYLAIAARAWRLYARSGNLHQGLAAFATLIVVVNGLFQEEALFSPLALGLVLAFTGLVIGSAERRPEPAPAALAVERT</sequence>
<evidence type="ECO:0000256" key="1">
    <source>
        <dbReference type="SAM" id="Phobius"/>
    </source>
</evidence>
<proteinExistence type="predicted"/>
<reference evidence="2 3" key="1">
    <citation type="submission" date="2019-02" db="EMBL/GenBank/DDBJ databases">
        <title>Siculibacillus lacustris gen. nov., sp. nov., a new rosette-forming bacterium isolated from a freshwater crater lake (Lake St. Ana, Romania).</title>
        <authorList>
            <person name="Felfoldi T."/>
            <person name="Marton Z."/>
            <person name="Szabo A."/>
            <person name="Mentes A."/>
            <person name="Boka K."/>
            <person name="Marialigeti K."/>
            <person name="Mathe I."/>
            <person name="Koncz M."/>
            <person name="Schumann P."/>
            <person name="Toth E."/>
        </authorList>
    </citation>
    <scope>NUCLEOTIDE SEQUENCE [LARGE SCALE GENOMIC DNA]</scope>
    <source>
        <strain evidence="2 3">SA-279</strain>
    </source>
</reference>
<protein>
    <recommendedName>
        <fullName evidence="4">O-antigen ligase domain-containing protein</fullName>
    </recommendedName>
</protein>
<feature type="transmembrane region" description="Helical" evidence="1">
    <location>
        <begin position="476"/>
        <end position="495"/>
    </location>
</feature>
<feature type="transmembrane region" description="Helical" evidence="1">
    <location>
        <begin position="188"/>
        <end position="207"/>
    </location>
</feature>
<feature type="transmembrane region" description="Helical" evidence="1">
    <location>
        <begin position="376"/>
        <end position="400"/>
    </location>
</feature>
<keyword evidence="1" id="KW-0812">Transmembrane</keyword>
<evidence type="ECO:0008006" key="4">
    <source>
        <dbReference type="Google" id="ProtNLM"/>
    </source>
</evidence>
<feature type="transmembrane region" description="Helical" evidence="1">
    <location>
        <begin position="69"/>
        <end position="92"/>
    </location>
</feature>
<evidence type="ECO:0000313" key="3">
    <source>
        <dbReference type="Proteomes" id="UP000292781"/>
    </source>
</evidence>
<keyword evidence="3" id="KW-1185">Reference proteome</keyword>
<dbReference type="Proteomes" id="UP000292781">
    <property type="component" value="Unassembled WGS sequence"/>
</dbReference>